<sequence length="485" mass="50702">MKNYRYSILAVSVSLWCLSGTAQAGGFGITVQSASGGGNAATGHAMAEDASAMWYNPALLSAVEGTQLNGGVSVISADLQVTNTGSKDPVGGVIGTLGEVAKPGGASATPSLFYKRDIGANKAFGLGVNIPFGVSTEYEKDEFARYEATESSLSTININPAMSWKINDKLALGAGLNFQYGQAVLAKSIDTYLGCSSIYTAGITRQLVAAGVAPAQAAQQATVQALSLCNGAAGAAYHNENSDNSVSVEASGFAFGGNVGASYTPTPNTRISVGYRSAVKYEMEGDADFDTSKGLDNIFDEATLSSAGLSDQDATADLELPASASLAFATKVTNKLTLHGDVTWTQWSSVPEIRIVFPDTAASDSVTSLEWEDTVRVGAGLTYQMNPKTKLRMGIAKDPTPTPDAQHRTPRAPRSDSMWFSVGVSHQVNKKLGIDASLAYVQPEDTNVDYTAPDPDTGEPTGYYTSADVEADAISAALSINYRFK</sequence>
<dbReference type="RefSeq" id="WP_109837021.1">
    <property type="nucleotide sequence ID" value="NZ_QGKM01000014.1"/>
</dbReference>
<keyword evidence="3" id="KW-1134">Transmembrane beta strand</keyword>
<dbReference type="AlphaFoldDB" id="A0A317CKJ5"/>
<evidence type="ECO:0000256" key="6">
    <source>
        <dbReference type="ARBA" id="ARBA00023136"/>
    </source>
</evidence>
<dbReference type="GO" id="GO:0009279">
    <property type="term" value="C:cell outer membrane"/>
    <property type="evidence" value="ECO:0007669"/>
    <property type="project" value="UniProtKB-SubCell"/>
</dbReference>
<dbReference type="Pfam" id="PF03349">
    <property type="entry name" value="Toluene_X"/>
    <property type="match status" value="1"/>
</dbReference>
<keyword evidence="5 9" id="KW-0732">Signal</keyword>
<dbReference type="InterPro" id="IPR005017">
    <property type="entry name" value="OMPP1/FadL/TodX"/>
</dbReference>
<reference evidence="10 11" key="1">
    <citation type="submission" date="2018-05" db="EMBL/GenBank/DDBJ databases">
        <title>Leucothrix arctica sp. nov., isolated from Arctic seawater.</title>
        <authorList>
            <person name="Choi A."/>
            <person name="Baek K."/>
        </authorList>
    </citation>
    <scope>NUCLEOTIDE SEQUENCE [LARGE SCALE GENOMIC DNA]</scope>
    <source>
        <strain evidence="10 11">JCM 18388</strain>
    </source>
</reference>
<evidence type="ECO:0000313" key="10">
    <source>
        <dbReference type="EMBL" id="PWQ98859.1"/>
    </source>
</evidence>
<keyword evidence="4" id="KW-0812">Transmembrane</keyword>
<feature type="chain" id="PRO_5016285414" description="Aromatic hydrocarbon degradation protein" evidence="9">
    <location>
        <begin position="25"/>
        <end position="485"/>
    </location>
</feature>
<comment type="caution">
    <text evidence="10">The sequence shown here is derived from an EMBL/GenBank/DDBJ whole genome shotgun (WGS) entry which is preliminary data.</text>
</comment>
<evidence type="ECO:0008006" key="12">
    <source>
        <dbReference type="Google" id="ProtNLM"/>
    </source>
</evidence>
<keyword evidence="11" id="KW-1185">Reference proteome</keyword>
<proteinExistence type="inferred from homology"/>
<evidence type="ECO:0000256" key="1">
    <source>
        <dbReference type="ARBA" id="ARBA00004571"/>
    </source>
</evidence>
<name>A0A317CKJ5_9GAMM</name>
<feature type="region of interest" description="Disordered" evidence="8">
    <location>
        <begin position="397"/>
        <end position="416"/>
    </location>
</feature>
<dbReference type="SUPFAM" id="SSF56935">
    <property type="entry name" value="Porins"/>
    <property type="match status" value="1"/>
</dbReference>
<comment type="similarity">
    <text evidence="2">Belongs to the OmpP1/FadL family.</text>
</comment>
<evidence type="ECO:0000313" key="11">
    <source>
        <dbReference type="Proteomes" id="UP000245539"/>
    </source>
</evidence>
<evidence type="ECO:0000256" key="4">
    <source>
        <dbReference type="ARBA" id="ARBA00022692"/>
    </source>
</evidence>
<accession>A0A317CKJ5</accession>
<gene>
    <name evidence="10" type="ORF">DKW60_07385</name>
</gene>
<feature type="signal peptide" evidence="9">
    <location>
        <begin position="1"/>
        <end position="24"/>
    </location>
</feature>
<keyword evidence="7" id="KW-0998">Cell outer membrane</keyword>
<evidence type="ECO:0000256" key="7">
    <source>
        <dbReference type="ARBA" id="ARBA00023237"/>
    </source>
</evidence>
<evidence type="ECO:0000256" key="9">
    <source>
        <dbReference type="SAM" id="SignalP"/>
    </source>
</evidence>
<dbReference type="OrthoDB" id="19849at2"/>
<comment type="subcellular location">
    <subcellularLocation>
        <location evidence="1">Cell outer membrane</location>
        <topology evidence="1">Multi-pass membrane protein</topology>
    </subcellularLocation>
</comment>
<dbReference type="GO" id="GO:0015483">
    <property type="term" value="F:long-chain fatty acid transporting porin activity"/>
    <property type="evidence" value="ECO:0007669"/>
    <property type="project" value="TreeGrafter"/>
</dbReference>
<dbReference type="PANTHER" id="PTHR35093">
    <property type="entry name" value="OUTER MEMBRANE PROTEIN NMB0088-RELATED"/>
    <property type="match status" value="1"/>
</dbReference>
<evidence type="ECO:0000256" key="5">
    <source>
        <dbReference type="ARBA" id="ARBA00022729"/>
    </source>
</evidence>
<dbReference type="Proteomes" id="UP000245539">
    <property type="component" value="Unassembled WGS sequence"/>
</dbReference>
<dbReference type="PANTHER" id="PTHR35093:SF8">
    <property type="entry name" value="OUTER MEMBRANE PROTEIN NMB0088-RELATED"/>
    <property type="match status" value="1"/>
</dbReference>
<evidence type="ECO:0000256" key="2">
    <source>
        <dbReference type="ARBA" id="ARBA00008163"/>
    </source>
</evidence>
<protein>
    <recommendedName>
        <fullName evidence="12">Aromatic hydrocarbon degradation protein</fullName>
    </recommendedName>
</protein>
<evidence type="ECO:0000256" key="3">
    <source>
        <dbReference type="ARBA" id="ARBA00022452"/>
    </source>
</evidence>
<dbReference type="Gene3D" id="2.40.160.60">
    <property type="entry name" value="Outer membrane protein transport protein (OMPP1/FadL/TodX)"/>
    <property type="match status" value="1"/>
</dbReference>
<evidence type="ECO:0000256" key="8">
    <source>
        <dbReference type="SAM" id="MobiDB-lite"/>
    </source>
</evidence>
<dbReference type="EMBL" id="QGKM01000014">
    <property type="protein sequence ID" value="PWQ98859.1"/>
    <property type="molecule type" value="Genomic_DNA"/>
</dbReference>
<organism evidence="10 11">
    <name type="scientific">Leucothrix pacifica</name>
    <dbReference type="NCBI Taxonomy" id="1247513"/>
    <lineage>
        <taxon>Bacteria</taxon>
        <taxon>Pseudomonadati</taxon>
        <taxon>Pseudomonadota</taxon>
        <taxon>Gammaproteobacteria</taxon>
        <taxon>Thiotrichales</taxon>
        <taxon>Thiotrichaceae</taxon>
        <taxon>Leucothrix</taxon>
    </lineage>
</organism>
<keyword evidence="6" id="KW-0472">Membrane</keyword>